<sequence>MIKFISDYFIIISSFLIIVVILGLYTKHYHNMRKHYIVINESGNLKKKFIWWKEINIECGDCNVRIEYKNGGFYLEDNRLRSGDVIHRGEEITIKYLEKEAVFPWRMLPSLTIILLFTLFLYYILNYVSITYRM</sequence>
<dbReference type="AlphaFoldDB" id="A0A1M6JF18"/>
<evidence type="ECO:0000313" key="3">
    <source>
        <dbReference type="Proteomes" id="UP000184185"/>
    </source>
</evidence>
<feature type="transmembrane region" description="Helical" evidence="1">
    <location>
        <begin position="6"/>
        <end position="25"/>
    </location>
</feature>
<reference evidence="2 3" key="1">
    <citation type="submission" date="2016-11" db="EMBL/GenBank/DDBJ databases">
        <authorList>
            <person name="Jaros S."/>
            <person name="Januszkiewicz K."/>
            <person name="Wedrychowicz H."/>
        </authorList>
    </citation>
    <scope>NUCLEOTIDE SEQUENCE [LARGE SCALE GENOMIC DNA]</scope>
    <source>
        <strain evidence="2 3">DSM 14809</strain>
    </source>
</reference>
<dbReference type="Proteomes" id="UP000184185">
    <property type="component" value="Unassembled WGS sequence"/>
</dbReference>
<keyword evidence="1" id="KW-0812">Transmembrane</keyword>
<name>A0A1M6JF18_PSEXY</name>
<keyword evidence="3" id="KW-1185">Reference proteome</keyword>
<keyword evidence="1" id="KW-0472">Membrane</keyword>
<evidence type="ECO:0008006" key="4">
    <source>
        <dbReference type="Google" id="ProtNLM"/>
    </source>
</evidence>
<dbReference type="EMBL" id="FQYQ01000023">
    <property type="protein sequence ID" value="SHJ45222.1"/>
    <property type="molecule type" value="Genomic_DNA"/>
</dbReference>
<accession>A0A1M6JF18</accession>
<protein>
    <recommendedName>
        <fullName evidence="4">DUF3592 domain-containing protein</fullName>
    </recommendedName>
</protein>
<organism evidence="2 3">
    <name type="scientific">Pseudobutyrivibrio xylanivorans DSM 14809</name>
    <dbReference type="NCBI Taxonomy" id="1123012"/>
    <lineage>
        <taxon>Bacteria</taxon>
        <taxon>Bacillati</taxon>
        <taxon>Bacillota</taxon>
        <taxon>Clostridia</taxon>
        <taxon>Lachnospirales</taxon>
        <taxon>Lachnospiraceae</taxon>
        <taxon>Pseudobutyrivibrio</taxon>
    </lineage>
</organism>
<keyword evidence="1" id="KW-1133">Transmembrane helix</keyword>
<feature type="transmembrane region" description="Helical" evidence="1">
    <location>
        <begin position="105"/>
        <end position="125"/>
    </location>
</feature>
<proteinExistence type="predicted"/>
<dbReference type="RefSeq" id="WP_072918733.1">
    <property type="nucleotide sequence ID" value="NZ_FQYQ01000023.1"/>
</dbReference>
<evidence type="ECO:0000256" key="1">
    <source>
        <dbReference type="SAM" id="Phobius"/>
    </source>
</evidence>
<gene>
    <name evidence="2" type="ORF">SAMN02745725_02579</name>
</gene>
<evidence type="ECO:0000313" key="2">
    <source>
        <dbReference type="EMBL" id="SHJ45222.1"/>
    </source>
</evidence>